<sequence>MLRSNLKVSEGLVNESMGIIRGFQWPALRKDQLEDGELPKKIFVQFDDPTIGNSLKEPNGYVGISPISVVYQGNKGYENIERTMLPIILSWAVTVHKLQDTTVDKAVIYLGNKIFAKGQAYVALSRVRSLQGLAIPEIEQKNCSNVHAMKAL</sequence>
<organism evidence="1 2">
    <name type="scientific">Lasius niger</name>
    <name type="common">Black garden ant</name>
    <dbReference type="NCBI Taxonomy" id="67767"/>
    <lineage>
        <taxon>Eukaryota</taxon>
        <taxon>Metazoa</taxon>
        <taxon>Ecdysozoa</taxon>
        <taxon>Arthropoda</taxon>
        <taxon>Hexapoda</taxon>
        <taxon>Insecta</taxon>
        <taxon>Pterygota</taxon>
        <taxon>Neoptera</taxon>
        <taxon>Endopterygota</taxon>
        <taxon>Hymenoptera</taxon>
        <taxon>Apocrita</taxon>
        <taxon>Aculeata</taxon>
        <taxon>Formicoidea</taxon>
        <taxon>Formicidae</taxon>
        <taxon>Formicinae</taxon>
        <taxon>Lasius</taxon>
        <taxon>Lasius</taxon>
    </lineage>
</organism>
<dbReference type="CDD" id="cd18809">
    <property type="entry name" value="SF1_C_RecD"/>
    <property type="match status" value="1"/>
</dbReference>
<dbReference type="AlphaFoldDB" id="A0A0J7K291"/>
<accession>A0A0J7K291</accession>
<dbReference type="OrthoDB" id="10029506at2759"/>
<dbReference type="EMBL" id="LBMM01016770">
    <property type="protein sequence ID" value="KMQ84311.1"/>
    <property type="molecule type" value="Genomic_DNA"/>
</dbReference>
<keyword evidence="2" id="KW-1185">Reference proteome</keyword>
<dbReference type="SUPFAM" id="SSF52540">
    <property type="entry name" value="P-loop containing nucleoside triphosphate hydrolases"/>
    <property type="match status" value="1"/>
</dbReference>
<keyword evidence="1" id="KW-0067">ATP-binding</keyword>
<comment type="caution">
    <text evidence="1">The sequence shown here is derived from an EMBL/GenBank/DDBJ whole genome shotgun (WGS) entry which is preliminary data.</text>
</comment>
<evidence type="ECO:0000313" key="2">
    <source>
        <dbReference type="Proteomes" id="UP000036403"/>
    </source>
</evidence>
<gene>
    <name evidence="1" type="ORF">RF55_17983</name>
</gene>
<keyword evidence="1" id="KW-0547">Nucleotide-binding</keyword>
<proteinExistence type="predicted"/>
<evidence type="ECO:0000313" key="1">
    <source>
        <dbReference type="EMBL" id="KMQ84311.1"/>
    </source>
</evidence>
<dbReference type="InterPro" id="IPR027417">
    <property type="entry name" value="P-loop_NTPase"/>
</dbReference>
<protein>
    <submittedName>
        <fullName evidence="1">Atp-dependent dna helicase pif1-like protein</fullName>
    </submittedName>
</protein>
<reference evidence="1 2" key="1">
    <citation type="submission" date="2015-04" db="EMBL/GenBank/DDBJ databases">
        <title>Lasius niger genome sequencing.</title>
        <authorList>
            <person name="Konorov E.A."/>
            <person name="Nikitin M.A."/>
            <person name="Kirill M.V."/>
            <person name="Chang P."/>
        </authorList>
    </citation>
    <scope>NUCLEOTIDE SEQUENCE [LARGE SCALE GENOMIC DNA]</scope>
    <source>
        <tissue evidence="1">Whole</tissue>
    </source>
</reference>
<dbReference type="PANTHER" id="PTHR47642:SF5">
    <property type="entry name" value="ATP-DEPENDENT DNA HELICASE"/>
    <property type="match status" value="1"/>
</dbReference>
<dbReference type="PaxDb" id="67767-A0A0J7K291"/>
<dbReference type="Proteomes" id="UP000036403">
    <property type="component" value="Unassembled WGS sequence"/>
</dbReference>
<name>A0A0J7K291_LASNI</name>
<keyword evidence="1" id="KW-0378">Hydrolase</keyword>
<keyword evidence="1" id="KW-0347">Helicase</keyword>
<dbReference type="InterPro" id="IPR051055">
    <property type="entry name" value="PIF1_helicase"/>
</dbReference>
<dbReference type="PANTHER" id="PTHR47642">
    <property type="entry name" value="ATP-DEPENDENT DNA HELICASE"/>
    <property type="match status" value="1"/>
</dbReference>
<dbReference type="STRING" id="67767.A0A0J7K291"/>
<dbReference type="GO" id="GO:0004386">
    <property type="term" value="F:helicase activity"/>
    <property type="evidence" value="ECO:0007669"/>
    <property type="project" value="UniProtKB-KW"/>
</dbReference>